<protein>
    <submittedName>
        <fullName evidence="2">Uncharacterized protein</fullName>
    </submittedName>
</protein>
<comment type="caution">
    <text evidence="2">The sequence shown here is derived from an EMBL/GenBank/DDBJ whole genome shotgun (WGS) entry which is preliminary data.</text>
</comment>
<dbReference type="EMBL" id="SMKI01000916">
    <property type="protein sequence ID" value="TDC59215.1"/>
    <property type="molecule type" value="Genomic_DNA"/>
</dbReference>
<accession>A0A4V2XZ21</accession>
<reference evidence="2 3" key="1">
    <citation type="submission" date="2019-03" db="EMBL/GenBank/DDBJ databases">
        <title>Draft genome sequences of novel Actinobacteria.</title>
        <authorList>
            <person name="Sahin N."/>
            <person name="Ay H."/>
            <person name="Saygin H."/>
        </authorList>
    </citation>
    <scope>NUCLEOTIDE SEQUENCE [LARGE SCALE GENOMIC DNA]</scope>
    <source>
        <strain evidence="2 3">DSM 41900</strain>
    </source>
</reference>
<proteinExistence type="predicted"/>
<sequence>MAGEEPGTSGQRILCPQVLVTNTPAAAQAQVDRELALLVTQIDEANTRLANSAGEGGPNFVRNAILGPLEDKRVAVLDRITQAFERQGEAAPANLDALAACTLSDGAGAIPEVPEDESTAPAEDAGTETGTGTGT</sequence>
<evidence type="ECO:0000313" key="3">
    <source>
        <dbReference type="Proteomes" id="UP000295345"/>
    </source>
</evidence>
<evidence type="ECO:0000313" key="2">
    <source>
        <dbReference type="EMBL" id="TDC59215.1"/>
    </source>
</evidence>
<evidence type="ECO:0000256" key="1">
    <source>
        <dbReference type="SAM" id="MobiDB-lite"/>
    </source>
</evidence>
<dbReference type="Proteomes" id="UP000295345">
    <property type="component" value="Unassembled WGS sequence"/>
</dbReference>
<feature type="non-terminal residue" evidence="2">
    <location>
        <position position="135"/>
    </location>
</feature>
<keyword evidence="3" id="KW-1185">Reference proteome</keyword>
<gene>
    <name evidence="2" type="ORF">E1283_36780</name>
</gene>
<organism evidence="2 3">
    <name type="scientific">Streptomyces hainanensis</name>
    <dbReference type="NCBI Taxonomy" id="402648"/>
    <lineage>
        <taxon>Bacteria</taxon>
        <taxon>Bacillati</taxon>
        <taxon>Actinomycetota</taxon>
        <taxon>Actinomycetes</taxon>
        <taxon>Kitasatosporales</taxon>
        <taxon>Streptomycetaceae</taxon>
        <taxon>Streptomyces</taxon>
    </lineage>
</organism>
<name>A0A4V2XZ21_9ACTN</name>
<dbReference type="AlphaFoldDB" id="A0A4V2XZ21"/>
<feature type="region of interest" description="Disordered" evidence="1">
    <location>
        <begin position="106"/>
        <end position="135"/>
    </location>
</feature>